<evidence type="ECO:0000256" key="1">
    <source>
        <dbReference type="SAM" id="Coils"/>
    </source>
</evidence>
<dbReference type="KEGG" id="knv:Pan216_29200"/>
<dbReference type="RefSeq" id="WP_145258562.1">
    <property type="nucleotide sequence ID" value="NZ_CP036279.1"/>
</dbReference>
<feature type="coiled-coil region" evidence="1">
    <location>
        <begin position="146"/>
        <end position="177"/>
    </location>
</feature>
<evidence type="ECO:0000313" key="4">
    <source>
        <dbReference type="Proteomes" id="UP000317093"/>
    </source>
</evidence>
<keyword evidence="2" id="KW-0812">Transmembrane</keyword>
<gene>
    <name evidence="3" type="ORF">Pan216_29200</name>
</gene>
<organism evidence="3 4">
    <name type="scientific">Kolteria novifilia</name>
    <dbReference type="NCBI Taxonomy" id="2527975"/>
    <lineage>
        <taxon>Bacteria</taxon>
        <taxon>Pseudomonadati</taxon>
        <taxon>Planctomycetota</taxon>
        <taxon>Planctomycetia</taxon>
        <taxon>Kolteriales</taxon>
        <taxon>Kolteriaceae</taxon>
        <taxon>Kolteria</taxon>
    </lineage>
</organism>
<keyword evidence="2" id="KW-1133">Transmembrane helix</keyword>
<evidence type="ECO:0000256" key="2">
    <source>
        <dbReference type="SAM" id="Phobius"/>
    </source>
</evidence>
<accession>A0A518B509</accession>
<dbReference type="Proteomes" id="UP000317093">
    <property type="component" value="Chromosome"/>
</dbReference>
<keyword evidence="4" id="KW-1185">Reference proteome</keyword>
<proteinExistence type="predicted"/>
<name>A0A518B509_9BACT</name>
<reference evidence="3 4" key="1">
    <citation type="submission" date="2019-02" db="EMBL/GenBank/DDBJ databases">
        <title>Deep-cultivation of Planctomycetes and their phenomic and genomic characterization uncovers novel biology.</title>
        <authorList>
            <person name="Wiegand S."/>
            <person name="Jogler M."/>
            <person name="Boedeker C."/>
            <person name="Pinto D."/>
            <person name="Vollmers J."/>
            <person name="Rivas-Marin E."/>
            <person name="Kohn T."/>
            <person name="Peeters S.H."/>
            <person name="Heuer A."/>
            <person name="Rast P."/>
            <person name="Oberbeckmann S."/>
            <person name="Bunk B."/>
            <person name="Jeske O."/>
            <person name="Meyerdierks A."/>
            <person name="Storesund J.E."/>
            <person name="Kallscheuer N."/>
            <person name="Luecker S."/>
            <person name="Lage O.M."/>
            <person name="Pohl T."/>
            <person name="Merkel B.J."/>
            <person name="Hornburger P."/>
            <person name="Mueller R.-W."/>
            <person name="Bruemmer F."/>
            <person name="Labrenz M."/>
            <person name="Spormann A.M."/>
            <person name="Op den Camp H."/>
            <person name="Overmann J."/>
            <person name="Amann R."/>
            <person name="Jetten M.S.M."/>
            <person name="Mascher T."/>
            <person name="Medema M.H."/>
            <person name="Devos D.P."/>
            <person name="Kaster A.-K."/>
            <person name="Ovreas L."/>
            <person name="Rohde M."/>
            <person name="Galperin M.Y."/>
            <person name="Jogler C."/>
        </authorList>
    </citation>
    <scope>NUCLEOTIDE SEQUENCE [LARGE SCALE GENOMIC DNA]</scope>
    <source>
        <strain evidence="3 4">Pan216</strain>
    </source>
</reference>
<dbReference type="AlphaFoldDB" id="A0A518B509"/>
<feature type="transmembrane region" description="Helical" evidence="2">
    <location>
        <begin position="6"/>
        <end position="27"/>
    </location>
</feature>
<protein>
    <submittedName>
        <fullName evidence="3">Uncharacterized protein</fullName>
    </submittedName>
</protein>
<keyword evidence="1" id="KW-0175">Coiled coil</keyword>
<keyword evidence="2" id="KW-0472">Membrane</keyword>
<dbReference type="EMBL" id="CP036279">
    <property type="protein sequence ID" value="QDU62054.1"/>
    <property type="molecule type" value="Genomic_DNA"/>
</dbReference>
<evidence type="ECO:0000313" key="3">
    <source>
        <dbReference type="EMBL" id="QDU62054.1"/>
    </source>
</evidence>
<sequence>MSTASKVFVVLNLFLASIFMLLLAPVAQHRLDTWKKIEADAKRIPQLEESVLTLEREKRVLLDDIGRSTDSLIHVVTTGLNEKGLRERMIASLTDRINDEEDRVRGVGVATRSVENEIANRTTEAMDLEGVIARDGAEKGERTREIAQLEEGIEKTRTQLIETLREIQENYRELVRLEGASEDRLSMLGTAAGK</sequence>